<proteinExistence type="predicted"/>
<dbReference type="SUPFAM" id="SSF81383">
    <property type="entry name" value="F-box domain"/>
    <property type="match status" value="1"/>
</dbReference>
<evidence type="ECO:0000259" key="1">
    <source>
        <dbReference type="PROSITE" id="PS50181"/>
    </source>
</evidence>
<name>A0ABU6Q6W1_9FABA</name>
<gene>
    <name evidence="2" type="ORF">PIB30_015330</name>
</gene>
<comment type="caution">
    <text evidence="2">The sequence shown here is derived from an EMBL/GenBank/DDBJ whole genome shotgun (WGS) entry which is preliminary data.</text>
</comment>
<feature type="domain" description="F-box" evidence="1">
    <location>
        <begin position="4"/>
        <end position="49"/>
    </location>
</feature>
<dbReference type="InterPro" id="IPR001810">
    <property type="entry name" value="F-box_dom"/>
</dbReference>
<dbReference type="InterPro" id="IPR036047">
    <property type="entry name" value="F-box-like_dom_sf"/>
</dbReference>
<dbReference type="PROSITE" id="PS50181">
    <property type="entry name" value="FBOX"/>
    <property type="match status" value="1"/>
</dbReference>
<accession>A0ABU6Q6W1</accession>
<dbReference type="InterPro" id="IPR005174">
    <property type="entry name" value="KIB1-4_b-propeller"/>
</dbReference>
<evidence type="ECO:0000313" key="3">
    <source>
        <dbReference type="Proteomes" id="UP001341840"/>
    </source>
</evidence>
<protein>
    <recommendedName>
        <fullName evidence="1">F-box domain-containing protein</fullName>
    </recommendedName>
</protein>
<dbReference type="Pfam" id="PF03478">
    <property type="entry name" value="Beta-prop_KIB1-4"/>
    <property type="match status" value="1"/>
</dbReference>
<evidence type="ECO:0000313" key="2">
    <source>
        <dbReference type="EMBL" id="MED6107581.1"/>
    </source>
</evidence>
<dbReference type="PANTHER" id="PTHR44259">
    <property type="entry name" value="OS07G0183000 PROTEIN-RELATED"/>
    <property type="match status" value="1"/>
</dbReference>
<sequence length="405" mass="46511">MDHPSDMMNLPQELLELILQRVSLMDNLMNCRATCRSWRKVADAVFTSKLPLMLSLSPSESEEPNLASLSAPWSNDHKSSITVLTEAWPRAVDCSTDIIRVQSVQGWLMFNKFHHLIDKDQTFCELCFFNPFSRASFKLPKLFLFSTSAMSDSRVRVVFNSAPPGSDEFVVVLLCASFYNRKDDDDQMRQNIAFFKFKQGSWIVSESIVEINEIFYDIAIDEYNKLYGLTHEHNTSVVFVLTLGGDDHKYHVVERLVMQNSIEDINFMATSSVLFGISSFRTQRLAMDTSTGELLLVLYYQFSCSSVHVHTEEFHVYKLEKSSLRWCEVFDIGDRFMLWDSTRVSFVSAKGLSVPEKFKRGNCVFFIQHDDIGFFFLGDRNNNYVAVSSSLPFSIDQNLWFSPAP</sequence>
<dbReference type="SMART" id="SM00256">
    <property type="entry name" value="FBOX"/>
    <property type="match status" value="1"/>
</dbReference>
<dbReference type="Pfam" id="PF00646">
    <property type="entry name" value="F-box"/>
    <property type="match status" value="1"/>
</dbReference>
<dbReference type="Gene3D" id="1.20.1280.50">
    <property type="match status" value="1"/>
</dbReference>
<dbReference type="InterPro" id="IPR050942">
    <property type="entry name" value="F-box_BR-signaling"/>
</dbReference>
<keyword evidence="3" id="KW-1185">Reference proteome</keyword>
<dbReference type="EMBL" id="JASCZI010000042">
    <property type="protein sequence ID" value="MED6107581.1"/>
    <property type="molecule type" value="Genomic_DNA"/>
</dbReference>
<dbReference type="Proteomes" id="UP001341840">
    <property type="component" value="Unassembled WGS sequence"/>
</dbReference>
<organism evidence="2 3">
    <name type="scientific">Stylosanthes scabra</name>
    <dbReference type="NCBI Taxonomy" id="79078"/>
    <lineage>
        <taxon>Eukaryota</taxon>
        <taxon>Viridiplantae</taxon>
        <taxon>Streptophyta</taxon>
        <taxon>Embryophyta</taxon>
        <taxon>Tracheophyta</taxon>
        <taxon>Spermatophyta</taxon>
        <taxon>Magnoliopsida</taxon>
        <taxon>eudicotyledons</taxon>
        <taxon>Gunneridae</taxon>
        <taxon>Pentapetalae</taxon>
        <taxon>rosids</taxon>
        <taxon>fabids</taxon>
        <taxon>Fabales</taxon>
        <taxon>Fabaceae</taxon>
        <taxon>Papilionoideae</taxon>
        <taxon>50 kb inversion clade</taxon>
        <taxon>dalbergioids sensu lato</taxon>
        <taxon>Dalbergieae</taxon>
        <taxon>Pterocarpus clade</taxon>
        <taxon>Stylosanthes</taxon>
    </lineage>
</organism>
<reference evidence="2 3" key="1">
    <citation type="journal article" date="2023" name="Plants (Basel)">
        <title>Bridging the Gap: Combining Genomics and Transcriptomics Approaches to Understand Stylosanthes scabra, an Orphan Legume from the Brazilian Caatinga.</title>
        <authorList>
            <person name="Ferreira-Neto J.R.C."/>
            <person name="da Silva M.D."/>
            <person name="Binneck E."/>
            <person name="de Melo N.F."/>
            <person name="da Silva R.H."/>
            <person name="de Melo A.L.T.M."/>
            <person name="Pandolfi V."/>
            <person name="Bustamante F.O."/>
            <person name="Brasileiro-Vidal A.C."/>
            <person name="Benko-Iseppon A.M."/>
        </authorList>
    </citation>
    <scope>NUCLEOTIDE SEQUENCE [LARGE SCALE GENOMIC DNA]</scope>
    <source>
        <tissue evidence="2">Leaves</tissue>
    </source>
</reference>
<dbReference type="PANTHER" id="PTHR44259:SF15">
    <property type="entry name" value="F-BOX PROTEIN KIB2-RELATED"/>
    <property type="match status" value="1"/>
</dbReference>